<dbReference type="EMBL" id="WBVO01000002">
    <property type="protein sequence ID" value="KAB2813881.1"/>
    <property type="molecule type" value="Genomic_DNA"/>
</dbReference>
<dbReference type="InterPro" id="IPR058245">
    <property type="entry name" value="NreC/VraR/RcsB-like_REC"/>
</dbReference>
<evidence type="ECO:0000313" key="8">
    <source>
        <dbReference type="EMBL" id="KAB2813881.1"/>
    </source>
</evidence>
<accession>A0A6N6RL75</accession>
<dbReference type="SMART" id="SM00448">
    <property type="entry name" value="REC"/>
    <property type="match status" value="1"/>
</dbReference>
<dbReference type="Pfam" id="PF00196">
    <property type="entry name" value="GerE"/>
    <property type="match status" value="1"/>
</dbReference>
<dbReference type="PROSITE" id="PS50110">
    <property type="entry name" value="RESPONSE_REGULATORY"/>
    <property type="match status" value="1"/>
</dbReference>
<dbReference type="Pfam" id="PF00072">
    <property type="entry name" value="Response_reg"/>
    <property type="match status" value="1"/>
</dbReference>
<sequence length="207" mass="23156">MAELKAVVVDDHEVMLLGLIQFLKEAGFDEVITTAEPKEAFQLVRTHQPDLCLIDVEMPEKDGFQVVEAIKQTKTPTKIIIYSMHNAPEVVSRMLHIGVDGFIAKSSGFEEVMKGIRKVMIGGEYVDVATKERLKEVNELKSGVHLLTDREFNILKRLVAGNSYSEVADEFGIGQKTVGTYRSRIMNKLGVSSKRELIDFARTMGLL</sequence>
<dbReference type="SUPFAM" id="SSF52172">
    <property type="entry name" value="CheY-like"/>
    <property type="match status" value="1"/>
</dbReference>
<feature type="domain" description="HTH luxR-type" evidence="6">
    <location>
        <begin position="140"/>
        <end position="205"/>
    </location>
</feature>
<keyword evidence="9" id="KW-1185">Reference proteome</keyword>
<feature type="modified residue" description="4-aspartylphosphate" evidence="5">
    <location>
        <position position="55"/>
    </location>
</feature>
<dbReference type="Gene3D" id="3.40.50.2300">
    <property type="match status" value="1"/>
</dbReference>
<evidence type="ECO:0000256" key="4">
    <source>
        <dbReference type="ARBA" id="ARBA00023163"/>
    </source>
</evidence>
<comment type="caution">
    <text evidence="8">The sequence shown here is derived from an EMBL/GenBank/DDBJ whole genome shotgun (WGS) entry which is preliminary data.</text>
</comment>
<dbReference type="InterPro" id="IPR039420">
    <property type="entry name" value="WalR-like"/>
</dbReference>
<evidence type="ECO:0000313" key="9">
    <source>
        <dbReference type="Proteomes" id="UP000468650"/>
    </source>
</evidence>
<keyword evidence="1 5" id="KW-0597">Phosphoprotein</keyword>
<dbReference type="CDD" id="cd06170">
    <property type="entry name" value="LuxR_C_like"/>
    <property type="match status" value="1"/>
</dbReference>
<dbReference type="SMART" id="SM00421">
    <property type="entry name" value="HTH_LUXR"/>
    <property type="match status" value="1"/>
</dbReference>
<evidence type="ECO:0000256" key="5">
    <source>
        <dbReference type="PROSITE-ProRule" id="PRU00169"/>
    </source>
</evidence>
<dbReference type="PROSITE" id="PS00622">
    <property type="entry name" value="HTH_LUXR_1"/>
    <property type="match status" value="1"/>
</dbReference>
<evidence type="ECO:0000259" key="7">
    <source>
        <dbReference type="PROSITE" id="PS50110"/>
    </source>
</evidence>
<dbReference type="GO" id="GO:0000160">
    <property type="term" value="P:phosphorelay signal transduction system"/>
    <property type="evidence" value="ECO:0007669"/>
    <property type="project" value="InterPro"/>
</dbReference>
<dbReference type="SUPFAM" id="SSF46894">
    <property type="entry name" value="C-terminal effector domain of the bipartite response regulators"/>
    <property type="match status" value="1"/>
</dbReference>
<name>A0A6N6RL75_9FLAO</name>
<dbReference type="InterPro" id="IPR011006">
    <property type="entry name" value="CheY-like_superfamily"/>
</dbReference>
<evidence type="ECO:0000256" key="2">
    <source>
        <dbReference type="ARBA" id="ARBA00023015"/>
    </source>
</evidence>
<keyword evidence="2" id="KW-0805">Transcription regulation</keyword>
<dbReference type="GO" id="GO:0006355">
    <property type="term" value="P:regulation of DNA-templated transcription"/>
    <property type="evidence" value="ECO:0007669"/>
    <property type="project" value="InterPro"/>
</dbReference>
<evidence type="ECO:0000256" key="1">
    <source>
        <dbReference type="ARBA" id="ARBA00022553"/>
    </source>
</evidence>
<proteinExistence type="predicted"/>
<feature type="domain" description="Response regulatory" evidence="7">
    <location>
        <begin position="5"/>
        <end position="120"/>
    </location>
</feature>
<dbReference type="PROSITE" id="PS50043">
    <property type="entry name" value="HTH_LUXR_2"/>
    <property type="match status" value="1"/>
</dbReference>
<dbReference type="PANTHER" id="PTHR43214">
    <property type="entry name" value="TWO-COMPONENT RESPONSE REGULATOR"/>
    <property type="match status" value="1"/>
</dbReference>
<dbReference type="PRINTS" id="PR00038">
    <property type="entry name" value="HTHLUXR"/>
</dbReference>
<keyword evidence="3" id="KW-0238">DNA-binding</keyword>
<reference evidence="8 9" key="1">
    <citation type="submission" date="2019-09" db="EMBL/GenBank/DDBJ databases">
        <title>Genomes of family Cryomorphaceae.</title>
        <authorList>
            <person name="Bowman J.P."/>
        </authorList>
    </citation>
    <scope>NUCLEOTIDE SEQUENCE [LARGE SCALE GENOMIC DNA]</scope>
    <source>
        <strain evidence="8 9">LMG 25704</strain>
    </source>
</reference>
<protein>
    <submittedName>
        <fullName evidence="8">Response regulator transcription factor</fullName>
    </submittedName>
</protein>
<organism evidence="8 9">
    <name type="scientific">Phaeocystidibacter luteus</name>
    <dbReference type="NCBI Taxonomy" id="911197"/>
    <lineage>
        <taxon>Bacteria</taxon>
        <taxon>Pseudomonadati</taxon>
        <taxon>Bacteroidota</taxon>
        <taxon>Flavobacteriia</taxon>
        <taxon>Flavobacteriales</taxon>
        <taxon>Phaeocystidibacteraceae</taxon>
        <taxon>Phaeocystidibacter</taxon>
    </lineage>
</organism>
<dbReference type="InterPro" id="IPR016032">
    <property type="entry name" value="Sig_transdc_resp-reg_C-effctor"/>
</dbReference>
<dbReference type="GO" id="GO:0003677">
    <property type="term" value="F:DNA binding"/>
    <property type="evidence" value="ECO:0007669"/>
    <property type="project" value="UniProtKB-KW"/>
</dbReference>
<gene>
    <name evidence="8" type="ORF">F8C67_04135</name>
</gene>
<dbReference type="AlphaFoldDB" id="A0A6N6RL75"/>
<keyword evidence="4" id="KW-0804">Transcription</keyword>
<dbReference type="CDD" id="cd17535">
    <property type="entry name" value="REC_NarL-like"/>
    <property type="match status" value="1"/>
</dbReference>
<dbReference type="Proteomes" id="UP000468650">
    <property type="component" value="Unassembled WGS sequence"/>
</dbReference>
<dbReference type="InterPro" id="IPR001789">
    <property type="entry name" value="Sig_transdc_resp-reg_receiver"/>
</dbReference>
<dbReference type="PANTHER" id="PTHR43214:SF41">
    <property type="entry name" value="NITRATE_NITRITE RESPONSE REGULATOR PROTEIN NARP"/>
    <property type="match status" value="1"/>
</dbReference>
<evidence type="ECO:0000256" key="3">
    <source>
        <dbReference type="ARBA" id="ARBA00023125"/>
    </source>
</evidence>
<evidence type="ECO:0000259" key="6">
    <source>
        <dbReference type="PROSITE" id="PS50043"/>
    </source>
</evidence>
<dbReference type="RefSeq" id="WP_151666549.1">
    <property type="nucleotide sequence ID" value="NZ_WBVO01000002.1"/>
</dbReference>
<dbReference type="InterPro" id="IPR000792">
    <property type="entry name" value="Tscrpt_reg_LuxR_C"/>
</dbReference>
<dbReference type="OrthoDB" id="9795108at2"/>